<sequence>MIRKMLSKTAGYVSEALNCNAILLASAFNPCYRLSMINL</sequence>
<dbReference type="EMBL" id="PKSL01000357">
    <property type="protein sequence ID" value="POV95206.1"/>
    <property type="molecule type" value="Genomic_DNA"/>
</dbReference>
<comment type="caution">
    <text evidence="1">The sequence shown here is derived from an EMBL/GenBank/DDBJ whole genome shotgun (WGS) entry which is preliminary data.</text>
</comment>
<proteinExistence type="predicted"/>
<dbReference type="Proteomes" id="UP000239156">
    <property type="component" value="Unassembled WGS sequence"/>
</dbReference>
<accession>A0A2S4UDF2</accession>
<evidence type="ECO:0000313" key="1">
    <source>
        <dbReference type="EMBL" id="POV95206.1"/>
    </source>
</evidence>
<reference evidence="1" key="1">
    <citation type="submission" date="2017-12" db="EMBL/GenBank/DDBJ databases">
        <title>Gene loss provides genomic basis for host adaptation in cereal stripe rust fungi.</title>
        <authorList>
            <person name="Xia C."/>
        </authorList>
    </citation>
    <scope>NUCLEOTIDE SEQUENCE [LARGE SCALE GENOMIC DNA]</scope>
    <source>
        <strain evidence="1">93-210</strain>
    </source>
</reference>
<dbReference type="VEuPathDB" id="FungiDB:PSTT_16393"/>
<gene>
    <name evidence="1" type="ORF">PSTT_16393</name>
</gene>
<dbReference type="AlphaFoldDB" id="A0A2S4UDF2"/>
<evidence type="ECO:0000313" key="2">
    <source>
        <dbReference type="Proteomes" id="UP000239156"/>
    </source>
</evidence>
<name>A0A2S4UDF2_9BASI</name>
<protein>
    <submittedName>
        <fullName evidence="1">Uncharacterized protein</fullName>
    </submittedName>
</protein>
<organism evidence="1 2">
    <name type="scientific">Puccinia striiformis</name>
    <dbReference type="NCBI Taxonomy" id="27350"/>
    <lineage>
        <taxon>Eukaryota</taxon>
        <taxon>Fungi</taxon>
        <taxon>Dikarya</taxon>
        <taxon>Basidiomycota</taxon>
        <taxon>Pucciniomycotina</taxon>
        <taxon>Pucciniomycetes</taxon>
        <taxon>Pucciniales</taxon>
        <taxon>Pucciniaceae</taxon>
        <taxon>Puccinia</taxon>
    </lineage>
</organism>
<keyword evidence="2" id="KW-1185">Reference proteome</keyword>